<sequence length="211" mass="24232">MNNGQEKKAIDSGMRLYWQNIFSYIKQGDRESAERIIDNLISSNKWKSKEVYNCLLIIAVTQGDIQVAEFCKNRGANLDYVSDDGRTSLWLARENGKNQMVETLEKWGARGDTDQYCGKSLSNLITLDYRDEIEDFYYGTLSRCFEKGLSKENLAKTVEDFVQNKGYYIKETYGEFLLCSVAKRDIKIAEFCKESGADLNYKGYSGRTPLE</sequence>
<dbReference type="InterPro" id="IPR036770">
    <property type="entry name" value="Ankyrin_rpt-contain_sf"/>
</dbReference>
<feature type="non-terminal residue" evidence="1">
    <location>
        <position position="211"/>
    </location>
</feature>
<reference evidence="1 2" key="1">
    <citation type="submission" date="2019-08" db="EMBL/GenBank/DDBJ databases">
        <authorList>
            <person name="Alioto T."/>
            <person name="Alioto T."/>
            <person name="Gomez Garrido J."/>
        </authorList>
    </citation>
    <scope>NUCLEOTIDE SEQUENCE [LARGE SCALE GENOMIC DNA]</scope>
</reference>
<protein>
    <submittedName>
        <fullName evidence="1">Ankyrin repeat-containing domain</fullName>
    </submittedName>
</protein>
<proteinExistence type="predicted"/>
<evidence type="ECO:0000313" key="1">
    <source>
        <dbReference type="EMBL" id="VVC42952.1"/>
    </source>
</evidence>
<dbReference type="SUPFAM" id="SSF48403">
    <property type="entry name" value="Ankyrin repeat"/>
    <property type="match status" value="1"/>
</dbReference>
<dbReference type="Proteomes" id="UP000325440">
    <property type="component" value="Unassembled WGS sequence"/>
</dbReference>
<dbReference type="AlphaFoldDB" id="A0A5E4NE13"/>
<keyword evidence="2" id="KW-1185">Reference proteome</keyword>
<gene>
    <name evidence="1" type="ORF">CINCED_3A016301</name>
</gene>
<evidence type="ECO:0000313" key="2">
    <source>
        <dbReference type="Proteomes" id="UP000325440"/>
    </source>
</evidence>
<organism evidence="1 2">
    <name type="scientific">Cinara cedri</name>
    <dbReference type="NCBI Taxonomy" id="506608"/>
    <lineage>
        <taxon>Eukaryota</taxon>
        <taxon>Metazoa</taxon>
        <taxon>Ecdysozoa</taxon>
        <taxon>Arthropoda</taxon>
        <taxon>Hexapoda</taxon>
        <taxon>Insecta</taxon>
        <taxon>Pterygota</taxon>
        <taxon>Neoptera</taxon>
        <taxon>Paraneoptera</taxon>
        <taxon>Hemiptera</taxon>
        <taxon>Sternorrhyncha</taxon>
        <taxon>Aphidomorpha</taxon>
        <taxon>Aphidoidea</taxon>
        <taxon>Aphididae</taxon>
        <taxon>Lachninae</taxon>
        <taxon>Cinara</taxon>
    </lineage>
</organism>
<dbReference type="EMBL" id="CABPRJ010002086">
    <property type="protein sequence ID" value="VVC42952.1"/>
    <property type="molecule type" value="Genomic_DNA"/>
</dbReference>
<accession>A0A5E4NE13</accession>
<name>A0A5E4NE13_9HEMI</name>
<dbReference type="Gene3D" id="1.25.40.20">
    <property type="entry name" value="Ankyrin repeat-containing domain"/>
    <property type="match status" value="1"/>
</dbReference>